<dbReference type="Proteomes" id="UP000779809">
    <property type="component" value="Unassembled WGS sequence"/>
</dbReference>
<accession>A0A932A7W7</accession>
<dbReference type="InterPro" id="IPR019714">
    <property type="entry name" value="2-haloacid_dehalogenase_DehI"/>
</dbReference>
<dbReference type="GO" id="GO:0019120">
    <property type="term" value="F:hydrolase activity, acting on acid halide bonds, in C-halide compounds"/>
    <property type="evidence" value="ECO:0007669"/>
    <property type="project" value="InterPro"/>
</dbReference>
<comment type="caution">
    <text evidence="2">The sequence shown here is derived from an EMBL/GenBank/DDBJ whole genome shotgun (WGS) entry which is preliminary data.</text>
</comment>
<dbReference type="InterPro" id="IPR029032">
    <property type="entry name" value="AhpD-like"/>
</dbReference>
<dbReference type="AlphaFoldDB" id="A0A932A7W7"/>
<evidence type="ECO:0000313" key="3">
    <source>
        <dbReference type="Proteomes" id="UP000779809"/>
    </source>
</evidence>
<protein>
    <submittedName>
        <fullName evidence="2">Uncharacterized protein</fullName>
    </submittedName>
</protein>
<feature type="compositionally biased region" description="Basic and acidic residues" evidence="1">
    <location>
        <begin position="152"/>
        <end position="163"/>
    </location>
</feature>
<gene>
    <name evidence="2" type="ORF">HYX28_00050</name>
</gene>
<dbReference type="Gene3D" id="1.20.1290.10">
    <property type="entry name" value="AhpD-like"/>
    <property type="match status" value="1"/>
</dbReference>
<sequence>MPWKKGQRPKVVKEQEATGSTASLYQEIRQSLGLPYVPVPFQIFAAIPRFLELHWASMRPLVATEEFFALAGRIRADGYTSAHNYFRVPDLCHRVEDLRFSTGARRELTDTVDTLHHANPLVLLLMAAQLQAFDRTVGRPNVATTPAPPLPQRERPTFIDEDHAPTPTRKLYDDIKRTTGLPIVTTGYLAMARWPDFLAAYWRVLKPILESPLYRESASAVSDTAWQLTRELPGEIKLTCDDLTDAGMTDEDVGACVRITELFVKHLGGMVLNVATAKISLEGGNLAAPPMAAQDELPSRAA</sequence>
<dbReference type="SUPFAM" id="SSF69118">
    <property type="entry name" value="AhpD-like"/>
    <property type="match status" value="1"/>
</dbReference>
<dbReference type="EMBL" id="JACPNR010000001">
    <property type="protein sequence ID" value="MBI2677154.1"/>
    <property type="molecule type" value="Genomic_DNA"/>
</dbReference>
<dbReference type="Pfam" id="PF10778">
    <property type="entry name" value="DehI"/>
    <property type="match status" value="1"/>
</dbReference>
<reference evidence="2" key="1">
    <citation type="submission" date="2020-07" db="EMBL/GenBank/DDBJ databases">
        <title>Huge and variable diversity of episymbiotic CPR bacteria and DPANN archaea in groundwater ecosystems.</title>
        <authorList>
            <person name="He C.Y."/>
            <person name="Keren R."/>
            <person name="Whittaker M."/>
            <person name="Farag I.F."/>
            <person name="Doudna J."/>
            <person name="Cate J.H.D."/>
            <person name="Banfield J.F."/>
        </authorList>
    </citation>
    <scope>NUCLEOTIDE SEQUENCE</scope>
    <source>
        <strain evidence="2">NC_groundwater_580_Pr5_B-0.1um_64_19</strain>
    </source>
</reference>
<proteinExistence type="predicted"/>
<evidence type="ECO:0000313" key="2">
    <source>
        <dbReference type="EMBL" id="MBI2677154.1"/>
    </source>
</evidence>
<evidence type="ECO:0000256" key="1">
    <source>
        <dbReference type="SAM" id="MobiDB-lite"/>
    </source>
</evidence>
<name>A0A932A7W7_9BACT</name>
<organism evidence="2 3">
    <name type="scientific">Candidatus Korobacter versatilis</name>
    <dbReference type="NCBI Taxonomy" id="658062"/>
    <lineage>
        <taxon>Bacteria</taxon>
        <taxon>Pseudomonadati</taxon>
        <taxon>Acidobacteriota</taxon>
        <taxon>Terriglobia</taxon>
        <taxon>Terriglobales</taxon>
        <taxon>Candidatus Korobacteraceae</taxon>
        <taxon>Candidatus Korobacter</taxon>
    </lineage>
</organism>
<feature type="region of interest" description="Disordered" evidence="1">
    <location>
        <begin position="140"/>
        <end position="163"/>
    </location>
</feature>